<evidence type="ECO:0000313" key="3">
    <source>
        <dbReference type="Proteomes" id="UP000317494"/>
    </source>
</evidence>
<dbReference type="SUPFAM" id="SSF54160">
    <property type="entry name" value="Chromo domain-like"/>
    <property type="match status" value="1"/>
</dbReference>
<dbReference type="Pfam" id="PF00385">
    <property type="entry name" value="Chromo"/>
    <property type="match status" value="1"/>
</dbReference>
<dbReference type="SMART" id="SM00298">
    <property type="entry name" value="CHROMO"/>
    <property type="match status" value="1"/>
</dbReference>
<dbReference type="InterPro" id="IPR056924">
    <property type="entry name" value="SH3_Tf2-1"/>
</dbReference>
<dbReference type="CDD" id="cd00024">
    <property type="entry name" value="CD_CSD"/>
    <property type="match status" value="1"/>
</dbReference>
<dbReference type="STRING" id="286115.A0A507C5Q1"/>
<sequence>MQESVSLASITRFDVFFDLTEFAHNNSYHSSIGMSPFFAVTGQNAEMEHLGMEGEVMINSRVPEATKLKGHFDTIYKHLQYHLEKARDLHKYNADKHRTSQPTYNLGDEVMLSTKNIRTERSTKKLDYKWIGPYYIKRQINPVTYELELPSNMRIHDVFHTSLLKRYIRPTDLSKQLPKPPPIRIAEEDGFIIKDILDVRRRGKGFEYLISWEGYTQDDNTWEPRRSLNDDTMLKQWHMHHPEKPSPFH</sequence>
<comment type="caution">
    <text evidence="2">The sequence shown here is derived from an EMBL/GenBank/DDBJ whole genome shotgun (WGS) entry which is preliminary data.</text>
</comment>
<name>A0A507C5Q1_9FUNG</name>
<reference evidence="2 3" key="1">
    <citation type="journal article" date="2019" name="Sci. Rep.">
        <title>Comparative genomics of chytrid fungi reveal insights into the obligate biotrophic and pathogenic lifestyle of Synchytrium endobioticum.</title>
        <authorList>
            <person name="van de Vossenberg B.T.L.H."/>
            <person name="Warris S."/>
            <person name="Nguyen H.D.T."/>
            <person name="van Gent-Pelzer M.P.E."/>
            <person name="Joly D.L."/>
            <person name="van de Geest H.C."/>
            <person name="Bonants P.J.M."/>
            <person name="Smith D.S."/>
            <person name="Levesque C.A."/>
            <person name="van der Lee T.A.J."/>
        </authorList>
    </citation>
    <scope>NUCLEOTIDE SEQUENCE [LARGE SCALE GENOMIC DNA]</scope>
    <source>
        <strain evidence="2 3">MB42</strain>
    </source>
</reference>
<dbReference type="Gene3D" id="2.40.50.40">
    <property type="match status" value="1"/>
</dbReference>
<dbReference type="EMBL" id="QEAN01000537">
    <property type="protein sequence ID" value="TPX33414.1"/>
    <property type="molecule type" value="Genomic_DNA"/>
</dbReference>
<dbReference type="Proteomes" id="UP000317494">
    <property type="component" value="Unassembled WGS sequence"/>
</dbReference>
<feature type="domain" description="Chromo" evidence="1">
    <location>
        <begin position="191"/>
        <end position="249"/>
    </location>
</feature>
<dbReference type="InterPro" id="IPR023780">
    <property type="entry name" value="Chromo_domain"/>
</dbReference>
<dbReference type="VEuPathDB" id="FungiDB:SeMB42_g07488"/>
<evidence type="ECO:0000313" key="2">
    <source>
        <dbReference type="EMBL" id="TPX33414.1"/>
    </source>
</evidence>
<dbReference type="PANTHER" id="PTHR46148:SF44">
    <property type="entry name" value="GAG-POL POLYPROTEIN"/>
    <property type="match status" value="1"/>
</dbReference>
<keyword evidence="3" id="KW-1185">Reference proteome</keyword>
<proteinExistence type="predicted"/>
<protein>
    <recommendedName>
        <fullName evidence="1">Chromo domain-containing protein</fullName>
    </recommendedName>
</protein>
<evidence type="ECO:0000259" key="1">
    <source>
        <dbReference type="PROSITE" id="PS50013"/>
    </source>
</evidence>
<gene>
    <name evidence="2" type="ORF">SeMB42_g07488</name>
</gene>
<accession>A0A507C5Q1</accession>
<dbReference type="PANTHER" id="PTHR46148">
    <property type="entry name" value="CHROMO DOMAIN-CONTAINING PROTEIN"/>
    <property type="match status" value="1"/>
</dbReference>
<dbReference type="AlphaFoldDB" id="A0A507C5Q1"/>
<dbReference type="Pfam" id="PF24626">
    <property type="entry name" value="SH3_Tf2-1"/>
    <property type="match status" value="1"/>
</dbReference>
<dbReference type="PROSITE" id="PS50013">
    <property type="entry name" value="CHROMO_2"/>
    <property type="match status" value="1"/>
</dbReference>
<dbReference type="InterPro" id="IPR016197">
    <property type="entry name" value="Chromo-like_dom_sf"/>
</dbReference>
<dbReference type="InterPro" id="IPR000953">
    <property type="entry name" value="Chromo/chromo_shadow_dom"/>
</dbReference>
<organism evidence="2 3">
    <name type="scientific">Synchytrium endobioticum</name>
    <dbReference type="NCBI Taxonomy" id="286115"/>
    <lineage>
        <taxon>Eukaryota</taxon>
        <taxon>Fungi</taxon>
        <taxon>Fungi incertae sedis</taxon>
        <taxon>Chytridiomycota</taxon>
        <taxon>Chytridiomycota incertae sedis</taxon>
        <taxon>Chytridiomycetes</taxon>
        <taxon>Synchytriales</taxon>
        <taxon>Synchytriaceae</taxon>
        <taxon>Synchytrium</taxon>
    </lineage>
</organism>